<evidence type="ECO:0000313" key="11">
    <source>
        <dbReference type="Proteomes" id="UP001644719"/>
    </source>
</evidence>
<comment type="pathway">
    <text evidence="1 8">Amino-acid biosynthesis; L-histidine biosynthesis; L-histidine from 5-phospho-alpha-D-ribose 1-diphosphate: step 8/9.</text>
</comment>
<keyword evidence="6 8" id="KW-0368">Histidine biosynthesis</keyword>
<sequence length="277" mass="32071">MKILSNSPGVLWDCHMHSEFSADSGTPTEDMIRQAIALGFKGICFTEHLDPDYPPTPDDLEFALDIPAYYTKLNELKETYKNQIHIHFGIEIGLQLHLKQYFHNLLKEYPFDFVIGSSHVVHGADPYYPEFFQGRNEEQAYLEYFESILENLDAFHEMDTYGHLDYIVRYGPNKNQFYSYKKYRNILDAILKKLADTNVGLEVNTGGYHYRLGEPNPCTDIIRRYKELGGEIITIGADAHTPDKIGYAFDKASKVLKECGFEYYTVFENRKPTFVKL</sequence>
<dbReference type="NCBIfam" id="TIGR01856">
    <property type="entry name" value="hisJ_fam"/>
    <property type="match status" value="1"/>
</dbReference>
<comment type="similarity">
    <text evidence="2 8">Belongs to the PHP hydrolase family. HisK subfamily.</text>
</comment>
<dbReference type="SMART" id="SM00481">
    <property type="entry name" value="POLIIIAc"/>
    <property type="match status" value="1"/>
</dbReference>
<evidence type="ECO:0000256" key="3">
    <source>
        <dbReference type="ARBA" id="ARBA00013085"/>
    </source>
</evidence>
<dbReference type="EC" id="3.1.3.15" evidence="3 8"/>
<keyword evidence="4 8" id="KW-0028">Amino-acid biosynthesis</keyword>
<dbReference type="PANTHER" id="PTHR21039">
    <property type="entry name" value="HISTIDINOL PHOSPHATASE-RELATED"/>
    <property type="match status" value="1"/>
</dbReference>
<reference evidence="10 11" key="1">
    <citation type="journal article" date="2020" name="Cell Host Microbe">
        <title>Functional and Genomic Variation between Human-Derived Isolates of Lachnospiraceae Reveals Inter- and Intra-Species Diversity.</title>
        <authorList>
            <person name="Sorbara M.T."/>
            <person name="Littmann E.R."/>
            <person name="Fontana E."/>
            <person name="Moody T.U."/>
            <person name="Kohout C.E."/>
            <person name="Gjonbalaj M."/>
            <person name="Eaton V."/>
            <person name="Seok R."/>
            <person name="Leiner I.M."/>
            <person name="Pamer E.G."/>
        </authorList>
    </citation>
    <scope>NUCLEOTIDE SEQUENCE [LARGE SCALE GENOMIC DNA]</scope>
    <source>
        <strain evidence="10 11">MSK.17.74</strain>
    </source>
</reference>
<evidence type="ECO:0000313" key="10">
    <source>
        <dbReference type="EMBL" id="NSG87222.1"/>
    </source>
</evidence>
<dbReference type="SUPFAM" id="SSF89550">
    <property type="entry name" value="PHP domain-like"/>
    <property type="match status" value="1"/>
</dbReference>
<keyword evidence="5 8" id="KW-0378">Hydrolase</keyword>
<dbReference type="Gene3D" id="3.20.20.140">
    <property type="entry name" value="Metal-dependent hydrolases"/>
    <property type="match status" value="1"/>
</dbReference>
<dbReference type="InterPro" id="IPR016195">
    <property type="entry name" value="Pol/histidinol_Pase-like"/>
</dbReference>
<evidence type="ECO:0000256" key="7">
    <source>
        <dbReference type="ARBA" id="ARBA00049158"/>
    </source>
</evidence>
<dbReference type="InterPro" id="IPR004013">
    <property type="entry name" value="PHP_dom"/>
</dbReference>
<evidence type="ECO:0000256" key="2">
    <source>
        <dbReference type="ARBA" id="ARBA00009152"/>
    </source>
</evidence>
<accession>A0ABX2HCP9</accession>
<organism evidence="10 11">
    <name type="scientific">Blautia faecis</name>
    <dbReference type="NCBI Taxonomy" id="871665"/>
    <lineage>
        <taxon>Bacteria</taxon>
        <taxon>Bacillati</taxon>
        <taxon>Bacillota</taxon>
        <taxon>Clostridia</taxon>
        <taxon>Lachnospirales</taxon>
        <taxon>Lachnospiraceae</taxon>
        <taxon>Blautia</taxon>
    </lineage>
</organism>
<dbReference type="Proteomes" id="UP001644719">
    <property type="component" value="Unassembled WGS sequence"/>
</dbReference>
<evidence type="ECO:0000256" key="4">
    <source>
        <dbReference type="ARBA" id="ARBA00022605"/>
    </source>
</evidence>
<dbReference type="InterPro" id="IPR010140">
    <property type="entry name" value="Histidinol_P_phosphatase_HisJ"/>
</dbReference>
<evidence type="ECO:0000256" key="5">
    <source>
        <dbReference type="ARBA" id="ARBA00022801"/>
    </source>
</evidence>
<dbReference type="InterPro" id="IPR003141">
    <property type="entry name" value="Pol/His_phosphatase_N"/>
</dbReference>
<protein>
    <recommendedName>
        <fullName evidence="3 8">Histidinol-phosphatase</fullName>
        <shortName evidence="8">HolPase</shortName>
        <ecNumber evidence="3 8">3.1.3.15</ecNumber>
    </recommendedName>
</protein>
<comment type="catalytic activity">
    <reaction evidence="7 8">
        <text>L-histidinol phosphate + H2O = L-histidinol + phosphate</text>
        <dbReference type="Rhea" id="RHEA:14465"/>
        <dbReference type="ChEBI" id="CHEBI:15377"/>
        <dbReference type="ChEBI" id="CHEBI:43474"/>
        <dbReference type="ChEBI" id="CHEBI:57699"/>
        <dbReference type="ChEBI" id="CHEBI:57980"/>
        <dbReference type="EC" id="3.1.3.15"/>
    </reaction>
</comment>
<dbReference type="Pfam" id="PF02811">
    <property type="entry name" value="PHP"/>
    <property type="match status" value="1"/>
</dbReference>
<gene>
    <name evidence="10" type="ORF">G5B17_17840</name>
</gene>
<dbReference type="RefSeq" id="WP_173770288.1">
    <property type="nucleotide sequence ID" value="NZ_JAAITS010000066.1"/>
</dbReference>
<comment type="caution">
    <text evidence="10">The sequence shown here is derived from an EMBL/GenBank/DDBJ whole genome shotgun (WGS) entry which is preliminary data.</text>
</comment>
<name>A0ABX2HCP9_9FIRM</name>
<dbReference type="PANTHER" id="PTHR21039:SF0">
    <property type="entry name" value="HISTIDINOL-PHOSPHATASE"/>
    <property type="match status" value="1"/>
</dbReference>
<feature type="domain" description="Polymerase/histidinol phosphatase N-terminal" evidence="9">
    <location>
        <begin position="12"/>
        <end position="96"/>
    </location>
</feature>
<evidence type="ECO:0000256" key="1">
    <source>
        <dbReference type="ARBA" id="ARBA00004970"/>
    </source>
</evidence>
<dbReference type="GeneID" id="69512875"/>
<evidence type="ECO:0000259" key="9">
    <source>
        <dbReference type="SMART" id="SM00481"/>
    </source>
</evidence>
<keyword evidence="11" id="KW-1185">Reference proteome</keyword>
<evidence type="ECO:0000256" key="6">
    <source>
        <dbReference type="ARBA" id="ARBA00023102"/>
    </source>
</evidence>
<evidence type="ECO:0000256" key="8">
    <source>
        <dbReference type="RuleBase" id="RU366003"/>
    </source>
</evidence>
<dbReference type="EMBL" id="JAAITS010000066">
    <property type="protein sequence ID" value="NSG87222.1"/>
    <property type="molecule type" value="Genomic_DNA"/>
</dbReference>
<proteinExistence type="inferred from homology"/>